<reference evidence="1" key="1">
    <citation type="submission" date="2021-02" db="EMBL/GenBank/DDBJ databases">
        <authorList>
            <consortium name="DOE Joint Genome Institute"/>
            <person name="Ahrendt S."/>
            <person name="Looney B.P."/>
            <person name="Miyauchi S."/>
            <person name="Morin E."/>
            <person name="Drula E."/>
            <person name="Courty P.E."/>
            <person name="Chicoki N."/>
            <person name="Fauchery L."/>
            <person name="Kohler A."/>
            <person name="Kuo A."/>
            <person name="Labutti K."/>
            <person name="Pangilinan J."/>
            <person name="Lipzen A."/>
            <person name="Riley R."/>
            <person name="Andreopoulos W."/>
            <person name="He G."/>
            <person name="Johnson J."/>
            <person name="Barry K.W."/>
            <person name="Grigoriev I.V."/>
            <person name="Nagy L."/>
            <person name="Hibbett D."/>
            <person name="Henrissat B."/>
            <person name="Matheny P.B."/>
            <person name="Labbe J."/>
            <person name="Martin F."/>
        </authorList>
    </citation>
    <scope>NUCLEOTIDE SEQUENCE</scope>
    <source>
        <strain evidence="1">FP105234-sp</strain>
    </source>
</reference>
<gene>
    <name evidence="1" type="ORF">FA95DRAFT_1606064</name>
</gene>
<organism evidence="1 2">
    <name type="scientific">Auriscalpium vulgare</name>
    <dbReference type="NCBI Taxonomy" id="40419"/>
    <lineage>
        <taxon>Eukaryota</taxon>
        <taxon>Fungi</taxon>
        <taxon>Dikarya</taxon>
        <taxon>Basidiomycota</taxon>
        <taxon>Agaricomycotina</taxon>
        <taxon>Agaricomycetes</taxon>
        <taxon>Russulales</taxon>
        <taxon>Auriscalpiaceae</taxon>
        <taxon>Auriscalpium</taxon>
    </lineage>
</organism>
<evidence type="ECO:0000313" key="2">
    <source>
        <dbReference type="Proteomes" id="UP000814033"/>
    </source>
</evidence>
<keyword evidence="2" id="KW-1185">Reference proteome</keyword>
<comment type="caution">
    <text evidence="1">The sequence shown here is derived from an EMBL/GenBank/DDBJ whole genome shotgun (WGS) entry which is preliminary data.</text>
</comment>
<accession>A0ACB8RT55</accession>
<reference evidence="1" key="2">
    <citation type="journal article" date="2022" name="New Phytol.">
        <title>Evolutionary transition to the ectomycorrhizal habit in the genomes of a hyperdiverse lineage of mushroom-forming fungi.</title>
        <authorList>
            <person name="Looney B."/>
            <person name="Miyauchi S."/>
            <person name="Morin E."/>
            <person name="Drula E."/>
            <person name="Courty P.E."/>
            <person name="Kohler A."/>
            <person name="Kuo A."/>
            <person name="LaButti K."/>
            <person name="Pangilinan J."/>
            <person name="Lipzen A."/>
            <person name="Riley R."/>
            <person name="Andreopoulos W."/>
            <person name="He G."/>
            <person name="Johnson J."/>
            <person name="Nolan M."/>
            <person name="Tritt A."/>
            <person name="Barry K.W."/>
            <person name="Grigoriev I.V."/>
            <person name="Nagy L.G."/>
            <person name="Hibbett D."/>
            <person name="Henrissat B."/>
            <person name="Matheny P.B."/>
            <person name="Labbe J."/>
            <person name="Martin F.M."/>
        </authorList>
    </citation>
    <scope>NUCLEOTIDE SEQUENCE</scope>
    <source>
        <strain evidence="1">FP105234-sp</strain>
    </source>
</reference>
<sequence>MAGSTGGPTSFTPTIMAYNAEDFVLYLQPCALPLVPALFNGITPTFTPEVGGRVLGRFLCEAPGEEGVDIVTQEINRCVKENDTETQRSLASLASFYIDIVLKTFVQYFEKLRKATDDSYEEEEVAQNADLFAKASELALAREDNRSMLTRLLDYDIWSKRGGDLTIETTFTATCHIIPHQMVSGHNTGRKRSVVRAILEKPGLDMKPVDGEQINDLENILTLDVGTHKLFAALEIWFTPVEGRSNTYRVEARNLGTLARRVPENPITFTSTNPKEYPLPDPLLLSLQRTCARVMHLSGAGVHIWKVMEVEELMGGITP</sequence>
<name>A0ACB8RT55_9AGAM</name>
<dbReference type="Proteomes" id="UP000814033">
    <property type="component" value="Unassembled WGS sequence"/>
</dbReference>
<proteinExistence type="predicted"/>
<dbReference type="EMBL" id="MU275904">
    <property type="protein sequence ID" value="KAI0047469.1"/>
    <property type="molecule type" value="Genomic_DNA"/>
</dbReference>
<protein>
    <submittedName>
        <fullName evidence="1">Uncharacterized protein</fullName>
    </submittedName>
</protein>
<evidence type="ECO:0000313" key="1">
    <source>
        <dbReference type="EMBL" id="KAI0047469.1"/>
    </source>
</evidence>